<evidence type="ECO:0000259" key="6">
    <source>
        <dbReference type="PROSITE" id="PS50043"/>
    </source>
</evidence>
<dbReference type="InterPro" id="IPR039420">
    <property type="entry name" value="WalR-like"/>
</dbReference>
<dbReference type="PROSITE" id="PS50043">
    <property type="entry name" value="HTH_LUXR_2"/>
    <property type="match status" value="1"/>
</dbReference>
<dbReference type="PROSITE" id="PS50110">
    <property type="entry name" value="RESPONSE_REGULATORY"/>
    <property type="match status" value="1"/>
</dbReference>
<keyword evidence="4" id="KW-0804">Transcription</keyword>
<evidence type="ECO:0000313" key="8">
    <source>
        <dbReference type="EMBL" id="MDR5691836.1"/>
    </source>
</evidence>
<proteinExistence type="predicted"/>
<keyword evidence="9" id="KW-1185">Reference proteome</keyword>
<evidence type="ECO:0000256" key="2">
    <source>
        <dbReference type="ARBA" id="ARBA00023015"/>
    </source>
</evidence>
<dbReference type="PANTHER" id="PTHR43214">
    <property type="entry name" value="TWO-COMPONENT RESPONSE REGULATOR"/>
    <property type="match status" value="1"/>
</dbReference>
<dbReference type="Gene3D" id="3.40.50.2300">
    <property type="match status" value="1"/>
</dbReference>
<feature type="domain" description="HTH luxR-type" evidence="6">
    <location>
        <begin position="137"/>
        <end position="202"/>
    </location>
</feature>
<keyword evidence="3" id="KW-0238">DNA-binding</keyword>
<evidence type="ECO:0000313" key="9">
    <source>
        <dbReference type="Proteomes" id="UP001260072"/>
    </source>
</evidence>
<dbReference type="InterPro" id="IPR000792">
    <property type="entry name" value="Tscrpt_reg_LuxR_C"/>
</dbReference>
<dbReference type="InterPro" id="IPR058245">
    <property type="entry name" value="NreC/VraR/RcsB-like_REC"/>
</dbReference>
<feature type="domain" description="Response regulatory" evidence="7">
    <location>
        <begin position="1"/>
        <end position="113"/>
    </location>
</feature>
<name>A0ABU1FK57_9MICO</name>
<dbReference type="PROSITE" id="PS00622">
    <property type="entry name" value="HTH_LUXR_1"/>
    <property type="match status" value="1"/>
</dbReference>
<dbReference type="PANTHER" id="PTHR43214:SF24">
    <property type="entry name" value="TRANSCRIPTIONAL REGULATORY PROTEIN NARL-RELATED"/>
    <property type="match status" value="1"/>
</dbReference>
<dbReference type="SUPFAM" id="SSF52172">
    <property type="entry name" value="CheY-like"/>
    <property type="match status" value="1"/>
</dbReference>
<dbReference type="PRINTS" id="PR00038">
    <property type="entry name" value="HTHLUXR"/>
</dbReference>
<protein>
    <submittedName>
        <fullName evidence="8">Response regulator transcription factor</fullName>
    </submittedName>
</protein>
<dbReference type="EMBL" id="JAVKGS010000002">
    <property type="protein sequence ID" value="MDR5691836.1"/>
    <property type="molecule type" value="Genomic_DNA"/>
</dbReference>
<dbReference type="InterPro" id="IPR016032">
    <property type="entry name" value="Sig_transdc_resp-reg_C-effctor"/>
</dbReference>
<dbReference type="CDD" id="cd17535">
    <property type="entry name" value="REC_NarL-like"/>
    <property type="match status" value="1"/>
</dbReference>
<keyword evidence="2" id="KW-0805">Transcription regulation</keyword>
<feature type="modified residue" description="4-aspartylphosphate" evidence="5">
    <location>
        <position position="48"/>
    </location>
</feature>
<organism evidence="8 9">
    <name type="scientific">Agromyces indicus</name>
    <dbReference type="NCBI Taxonomy" id="758919"/>
    <lineage>
        <taxon>Bacteria</taxon>
        <taxon>Bacillati</taxon>
        <taxon>Actinomycetota</taxon>
        <taxon>Actinomycetes</taxon>
        <taxon>Micrococcales</taxon>
        <taxon>Microbacteriaceae</taxon>
        <taxon>Agromyces</taxon>
    </lineage>
</organism>
<dbReference type="SMART" id="SM00421">
    <property type="entry name" value="HTH_LUXR"/>
    <property type="match status" value="1"/>
</dbReference>
<dbReference type="SUPFAM" id="SSF46894">
    <property type="entry name" value="C-terminal effector domain of the bipartite response regulators"/>
    <property type="match status" value="1"/>
</dbReference>
<accession>A0ABU1FK57</accession>
<reference evidence="9" key="1">
    <citation type="submission" date="2023-07" db="EMBL/GenBank/DDBJ databases">
        <title>Description of three actinobacteria isolated from air of manufacturing shop in a pharmaceutical factory.</title>
        <authorList>
            <person name="Zhang D.-F."/>
        </authorList>
    </citation>
    <scope>NUCLEOTIDE SEQUENCE [LARGE SCALE GENOMIC DNA]</scope>
    <source>
        <strain evidence="9">CCTCC AB 2011122</strain>
    </source>
</reference>
<dbReference type="SMART" id="SM00448">
    <property type="entry name" value="REC"/>
    <property type="match status" value="1"/>
</dbReference>
<dbReference type="CDD" id="cd06170">
    <property type="entry name" value="LuxR_C_like"/>
    <property type="match status" value="1"/>
</dbReference>
<dbReference type="Proteomes" id="UP001260072">
    <property type="component" value="Unassembled WGS sequence"/>
</dbReference>
<evidence type="ECO:0000256" key="3">
    <source>
        <dbReference type="ARBA" id="ARBA00023125"/>
    </source>
</evidence>
<evidence type="ECO:0000256" key="1">
    <source>
        <dbReference type="ARBA" id="ARBA00022553"/>
    </source>
</evidence>
<dbReference type="RefSeq" id="WP_310520424.1">
    <property type="nucleotide sequence ID" value="NZ_BAABBS010000002.1"/>
</dbReference>
<keyword evidence="1 5" id="KW-0597">Phosphoprotein</keyword>
<gene>
    <name evidence="8" type="ORF">RH861_07135</name>
</gene>
<evidence type="ECO:0000256" key="5">
    <source>
        <dbReference type="PROSITE-ProRule" id="PRU00169"/>
    </source>
</evidence>
<evidence type="ECO:0000256" key="4">
    <source>
        <dbReference type="ARBA" id="ARBA00023163"/>
    </source>
</evidence>
<dbReference type="Pfam" id="PF00196">
    <property type="entry name" value="GerE"/>
    <property type="match status" value="1"/>
</dbReference>
<sequence>MDDHEVIRRGILQLLRREPDIEVIGEAATVSDAIRAIVSTQPDVAILDVRLPDGSGLELCRSLRSSSPGVACLILTAYDESDAAASAAWAGAAGYRAKSAPGSVIIGDVRTLAAGRAILPRNAAATTAKHPRSADLDDPRYGSLVERERQVLERIARGMSNRQIGNELGISEKTVKNYISSLLTKLGLQRRTQAAMYQLNRQMTLSHPALTYSQATSPVDGDRSG</sequence>
<dbReference type="InterPro" id="IPR001789">
    <property type="entry name" value="Sig_transdc_resp-reg_receiver"/>
</dbReference>
<dbReference type="InterPro" id="IPR011006">
    <property type="entry name" value="CheY-like_superfamily"/>
</dbReference>
<evidence type="ECO:0000259" key="7">
    <source>
        <dbReference type="PROSITE" id="PS50110"/>
    </source>
</evidence>
<dbReference type="Pfam" id="PF00072">
    <property type="entry name" value="Response_reg"/>
    <property type="match status" value="1"/>
</dbReference>
<comment type="caution">
    <text evidence="8">The sequence shown here is derived from an EMBL/GenBank/DDBJ whole genome shotgun (WGS) entry which is preliminary data.</text>
</comment>